<gene>
    <name evidence="4" type="ORF">MEDL_11769</name>
</gene>
<reference evidence="4" key="1">
    <citation type="submission" date="2021-03" db="EMBL/GenBank/DDBJ databases">
        <authorList>
            <person name="Bekaert M."/>
        </authorList>
    </citation>
    <scope>NUCLEOTIDE SEQUENCE</scope>
</reference>
<dbReference type="SUPFAM" id="SSF49723">
    <property type="entry name" value="Lipase/lipooxygenase domain (PLAT/LH2 domain)"/>
    <property type="match status" value="3"/>
</dbReference>
<protein>
    <recommendedName>
        <fullName evidence="3">PLAT domain-containing protein</fullName>
    </recommendedName>
</protein>
<feature type="compositionally biased region" description="Basic residues" evidence="2">
    <location>
        <begin position="656"/>
        <end position="674"/>
    </location>
</feature>
<dbReference type="Gene3D" id="2.40.180.10">
    <property type="entry name" value="Catalase core domain"/>
    <property type="match status" value="3"/>
</dbReference>
<feature type="compositionally biased region" description="Basic residues" evidence="2">
    <location>
        <begin position="630"/>
        <end position="639"/>
    </location>
</feature>
<name>A0A8S3QPF9_MYTED</name>
<feature type="compositionally biased region" description="Basic residues" evidence="2">
    <location>
        <begin position="605"/>
        <end position="614"/>
    </location>
</feature>
<dbReference type="Pfam" id="PF01477">
    <property type="entry name" value="PLAT"/>
    <property type="match status" value="3"/>
</dbReference>
<dbReference type="InterPro" id="IPR052970">
    <property type="entry name" value="Inner_ear_hair_cell_LOXHD"/>
</dbReference>
<proteinExistence type="predicted"/>
<dbReference type="Proteomes" id="UP000683360">
    <property type="component" value="Unassembled WGS sequence"/>
</dbReference>
<evidence type="ECO:0000259" key="3">
    <source>
        <dbReference type="PROSITE" id="PS50095"/>
    </source>
</evidence>
<feature type="domain" description="PLAT" evidence="3">
    <location>
        <begin position="194"/>
        <end position="310"/>
    </location>
</feature>
<organism evidence="4 5">
    <name type="scientific">Mytilus edulis</name>
    <name type="common">Blue mussel</name>
    <dbReference type="NCBI Taxonomy" id="6550"/>
    <lineage>
        <taxon>Eukaryota</taxon>
        <taxon>Metazoa</taxon>
        <taxon>Spiralia</taxon>
        <taxon>Lophotrochozoa</taxon>
        <taxon>Mollusca</taxon>
        <taxon>Bivalvia</taxon>
        <taxon>Autobranchia</taxon>
        <taxon>Pteriomorphia</taxon>
        <taxon>Mytilida</taxon>
        <taxon>Mytiloidea</taxon>
        <taxon>Mytilidae</taxon>
        <taxon>Mytilinae</taxon>
        <taxon>Mytilus</taxon>
    </lineage>
</organism>
<dbReference type="SMART" id="SM00308">
    <property type="entry name" value="LH2"/>
    <property type="match status" value="1"/>
</dbReference>
<feature type="compositionally biased region" description="Basic and acidic residues" evidence="2">
    <location>
        <begin position="615"/>
        <end position="629"/>
    </location>
</feature>
<evidence type="ECO:0000256" key="1">
    <source>
        <dbReference type="PROSITE-ProRule" id="PRU00152"/>
    </source>
</evidence>
<feature type="compositionally biased region" description="Basic and acidic residues" evidence="2">
    <location>
        <begin position="591"/>
        <end position="604"/>
    </location>
</feature>
<dbReference type="InterPro" id="IPR036392">
    <property type="entry name" value="PLAT/LH2_dom_sf"/>
</dbReference>
<evidence type="ECO:0000313" key="5">
    <source>
        <dbReference type="Proteomes" id="UP000683360"/>
    </source>
</evidence>
<dbReference type="AlphaFoldDB" id="A0A8S3QPF9"/>
<evidence type="ECO:0000256" key="2">
    <source>
        <dbReference type="SAM" id="MobiDB-lite"/>
    </source>
</evidence>
<feature type="region of interest" description="Disordered" evidence="2">
    <location>
        <begin position="586"/>
        <end position="707"/>
    </location>
</feature>
<sequence>MDVREQLRLHRRNRLRGSTVRFYEDNDNVVNTWVGPVNTQLYGTGLQTLCHQTSDNIERLQTTMSKTDPCFEYGIKHWHTETRPKSSMSFNEGSVDFKGRWKDANVMFTDTETIKNIATPMNDNESLSSYSETPLPPNKFCYLCTTMEEHKRHMHLQKVPKRPSTGKTRIKYIAPMPTLKKKEEVEVDTTLYERLYKVDVYTGESGINANVHITIKGSRDELPKTQLKKGRGSMNFIFMRETKETFYLKAPFLGELEIATIEHDGLQQTHKWYLEKIIITDVKSEQVWEFECFNWLSLHIKDYRIKRDLFGKKTGKAALEVYNVQIYTGKKAFSGTNATICMTVFGTRGATNKLKFVDHDKTKFEKGQMDSFDVSSKNLGELRRIRVLFKILIALLRISTARSFEIQEMKRTSLGGTVIISQRDNPSQKYYFLYNGWIGKDIGEGVLYRDIPAKKHIPKETEFGQKTKYMIFIKTGDKRYAGTDANVFIQINGEKTMTKKKTLDDEKNNFERGQLDSFQYEDVDVIFFSMKMLMLFYQVKIKRYLQRKEIVEYLKKTKKEAAKMKHTKRKGGKDEVDELEDRMQKLMKKGSKYDDLSDNEDLKGRKGRRTSKSRSKYDDDLSDNEDLKGRKGRRTSKSRSKYDDDSSDEEEELRGRKGRKEKNNKKAQKKKRGKRDSSSSSDSSDSEEEYKSKSKDKKNQRRMSDNIELKVPLYEEYVFPCNEWFAKDEGDGLFVRELKVKERTMYYKN</sequence>
<dbReference type="OrthoDB" id="5322100at2759"/>
<dbReference type="PROSITE" id="PS50095">
    <property type="entry name" value="PLAT"/>
    <property type="match status" value="2"/>
</dbReference>
<dbReference type="PANTHER" id="PTHR45901:SF4">
    <property type="entry name" value="PLAT DOMAIN-CONTAINING PROTEIN"/>
    <property type="match status" value="1"/>
</dbReference>
<dbReference type="PANTHER" id="PTHR45901">
    <property type="entry name" value="PROTEIN CBG12474"/>
    <property type="match status" value="1"/>
</dbReference>
<comment type="caution">
    <text evidence="4">The sequence shown here is derived from an EMBL/GenBank/DDBJ whole genome shotgun (WGS) entry which is preliminary data.</text>
</comment>
<comment type="caution">
    <text evidence="1">Lacks conserved residue(s) required for the propagation of feature annotation.</text>
</comment>
<evidence type="ECO:0000313" key="4">
    <source>
        <dbReference type="EMBL" id="CAG2196922.1"/>
    </source>
</evidence>
<dbReference type="Gene3D" id="2.60.60.20">
    <property type="entry name" value="PLAT/LH2 domain"/>
    <property type="match status" value="1"/>
</dbReference>
<feature type="domain" description="PLAT" evidence="3">
    <location>
        <begin position="320"/>
        <end position="452"/>
    </location>
</feature>
<dbReference type="InterPro" id="IPR001024">
    <property type="entry name" value="PLAT/LH2_dom"/>
</dbReference>
<dbReference type="EMBL" id="CAJPWZ010000588">
    <property type="protein sequence ID" value="CAG2196922.1"/>
    <property type="molecule type" value="Genomic_DNA"/>
</dbReference>
<accession>A0A8S3QPF9</accession>
<keyword evidence="5" id="KW-1185">Reference proteome</keyword>